<proteinExistence type="predicted"/>
<accession>A0A6A3B1K9</accession>
<dbReference type="PANTHER" id="PTHR35546:SF130">
    <property type="entry name" value="EXPRESSED PROTEIN"/>
    <property type="match status" value="1"/>
</dbReference>
<dbReference type="InterPro" id="IPR001810">
    <property type="entry name" value="F-box_dom"/>
</dbReference>
<protein>
    <recommendedName>
        <fullName evidence="1">F-box domain-containing protein</fullName>
    </recommendedName>
</protein>
<feature type="domain" description="F-box" evidence="1">
    <location>
        <begin position="33"/>
        <end position="63"/>
    </location>
</feature>
<dbReference type="Pfam" id="PF00646">
    <property type="entry name" value="F-box"/>
    <property type="match status" value="1"/>
</dbReference>
<dbReference type="Proteomes" id="UP000436088">
    <property type="component" value="Unassembled WGS sequence"/>
</dbReference>
<gene>
    <name evidence="2" type="ORF">F3Y22_tig00110320pilonHSYRG00044</name>
</gene>
<reference evidence="2" key="1">
    <citation type="submission" date="2019-09" db="EMBL/GenBank/DDBJ databases">
        <title>Draft genome information of white flower Hibiscus syriacus.</title>
        <authorList>
            <person name="Kim Y.-M."/>
        </authorList>
    </citation>
    <scope>NUCLEOTIDE SEQUENCE [LARGE SCALE GENOMIC DNA]</scope>
    <source>
        <strain evidence="2">YM2019G1</strain>
    </source>
</reference>
<organism evidence="2 3">
    <name type="scientific">Hibiscus syriacus</name>
    <name type="common">Rose of Sharon</name>
    <dbReference type="NCBI Taxonomy" id="106335"/>
    <lineage>
        <taxon>Eukaryota</taxon>
        <taxon>Viridiplantae</taxon>
        <taxon>Streptophyta</taxon>
        <taxon>Embryophyta</taxon>
        <taxon>Tracheophyta</taxon>
        <taxon>Spermatophyta</taxon>
        <taxon>Magnoliopsida</taxon>
        <taxon>eudicotyledons</taxon>
        <taxon>Gunneridae</taxon>
        <taxon>Pentapetalae</taxon>
        <taxon>rosids</taxon>
        <taxon>malvids</taxon>
        <taxon>Malvales</taxon>
        <taxon>Malvaceae</taxon>
        <taxon>Malvoideae</taxon>
        <taxon>Hibiscus</taxon>
    </lineage>
</organism>
<dbReference type="SUPFAM" id="SSF81383">
    <property type="entry name" value="F-box domain"/>
    <property type="match status" value="1"/>
</dbReference>
<dbReference type="InterPro" id="IPR036047">
    <property type="entry name" value="F-box-like_dom_sf"/>
</dbReference>
<evidence type="ECO:0000259" key="1">
    <source>
        <dbReference type="Pfam" id="PF00646"/>
    </source>
</evidence>
<dbReference type="EMBL" id="VEPZ02000928">
    <property type="protein sequence ID" value="KAE8710606.1"/>
    <property type="molecule type" value="Genomic_DNA"/>
</dbReference>
<keyword evidence="3" id="KW-1185">Reference proteome</keyword>
<evidence type="ECO:0000313" key="2">
    <source>
        <dbReference type="EMBL" id="KAE8710606.1"/>
    </source>
</evidence>
<sequence>MAAKGYTVEPMEAPDIHGHDILVAPARNKGPFCDDLLIEVLCRLPLKIMVRCCCVSKGWYELIFGYCVPKVTPFLGCDISVETFAKKMIRRVLLPDSKVVAQAIFAWPTFVRYEVFRTYLGSGDFLLDSCNGLMLFQHPSEYKYVLWNPKTQQLLVIPCPRRKRSFLSLLAVDAGVVRILSFPKDGVVDVLCLHYYSWTEVRKVKYNRPVDNNTFSVDTTAVYLHGKLFRLGRPRLLLWYTISDDNDYVICDYVKLPGGDDREKENRGGCIGSCMGRLQYAEKVNSLKSIGMWMFNADTSEWILKHSVSLQALARHPRIVGLREEFPTENEEFRVLNFNPGSDEGAIIWTPRLIFYYYYKSGDLISLRFEGYDCRLESPPHATFPITPSVTPLALPRITRRTFPFKP</sequence>
<dbReference type="InterPro" id="IPR055290">
    <property type="entry name" value="At3g26010-like"/>
</dbReference>
<evidence type="ECO:0000313" key="3">
    <source>
        <dbReference type="Proteomes" id="UP000436088"/>
    </source>
</evidence>
<dbReference type="AlphaFoldDB" id="A0A6A3B1K9"/>
<name>A0A6A3B1K9_HIBSY</name>
<dbReference type="PANTHER" id="PTHR35546">
    <property type="entry name" value="F-BOX PROTEIN INTERACTION DOMAIN PROTEIN-RELATED"/>
    <property type="match status" value="1"/>
</dbReference>
<comment type="caution">
    <text evidence="2">The sequence shown here is derived from an EMBL/GenBank/DDBJ whole genome shotgun (WGS) entry which is preliminary data.</text>
</comment>